<evidence type="ECO:0000256" key="2">
    <source>
        <dbReference type="ARBA" id="ARBA00023194"/>
    </source>
</evidence>
<dbReference type="SUPFAM" id="SSF51197">
    <property type="entry name" value="Clavaminate synthase-like"/>
    <property type="match status" value="1"/>
</dbReference>
<evidence type="ECO:0000256" key="1">
    <source>
        <dbReference type="ARBA" id="ARBA00023002"/>
    </source>
</evidence>
<evidence type="ECO:0000313" key="4">
    <source>
        <dbReference type="EMBL" id="KAK7998755.1"/>
    </source>
</evidence>
<evidence type="ECO:0000313" key="5">
    <source>
        <dbReference type="Proteomes" id="UP001396898"/>
    </source>
</evidence>
<evidence type="ECO:0000259" key="3">
    <source>
        <dbReference type="Pfam" id="PF02668"/>
    </source>
</evidence>
<name>A0ABR1R3I3_9PEZI</name>
<feature type="domain" description="TauD/TfdA-like" evidence="3">
    <location>
        <begin position="140"/>
        <end position="339"/>
    </location>
</feature>
<keyword evidence="1" id="KW-0560">Oxidoreductase</keyword>
<dbReference type="InterPro" id="IPR003819">
    <property type="entry name" value="TauD/TfdA-like"/>
</dbReference>
<gene>
    <name evidence="4" type="ORF">PG991_014950</name>
</gene>
<dbReference type="Gene3D" id="3.60.130.10">
    <property type="entry name" value="Clavaminate synthase-like"/>
    <property type="match status" value="1"/>
</dbReference>
<dbReference type="EMBL" id="JAQQWI010000020">
    <property type="protein sequence ID" value="KAK7998755.1"/>
    <property type="molecule type" value="Genomic_DNA"/>
</dbReference>
<reference evidence="4 5" key="1">
    <citation type="submission" date="2023-01" db="EMBL/GenBank/DDBJ databases">
        <title>Analysis of 21 Apiospora genomes using comparative genomics revels a genus with tremendous synthesis potential of carbohydrate active enzymes and secondary metabolites.</title>
        <authorList>
            <person name="Sorensen T."/>
        </authorList>
    </citation>
    <scope>NUCLEOTIDE SEQUENCE [LARGE SCALE GENOMIC DNA]</scope>
    <source>
        <strain evidence="4 5">CBS 20057</strain>
    </source>
</reference>
<sequence>MLDLGHLLRRRFVGTRGLGIHTINPRRPLKCNHYGPLQCVSFPSISPGLHAQLLPFFEALPSPYSQYERHVVEAQSAVASHFPSIVISAIRTFTLNPYAPGALLLSGLPLDPFLPPTPRDGWRSEDKTTFISEGCLTGIARLIGEPFGYKSEKDGEIIHNICPVQNHERKQSNESSREALELHVENASFDFPPDYLALCCLRQDHDKKAMTTFVDLRYVLAKMSPEDVEILRKPYFIVPTPESHHAAMGGEIWSRARPVFETFENPNLFCHFPGMKALNLQAQKALDSFENIIRQPGILFSVKLKPGNVLLLNNRKVAHGRTCFEPRYDGTDRWLQRIYIRALQ</sequence>
<dbReference type="Pfam" id="PF02668">
    <property type="entry name" value="TauD"/>
    <property type="match status" value="1"/>
</dbReference>
<keyword evidence="5" id="KW-1185">Reference proteome</keyword>
<dbReference type="InterPro" id="IPR042098">
    <property type="entry name" value="TauD-like_sf"/>
</dbReference>
<accession>A0ABR1R3I3</accession>
<dbReference type="Proteomes" id="UP001396898">
    <property type="component" value="Unassembled WGS sequence"/>
</dbReference>
<dbReference type="InterPro" id="IPR050411">
    <property type="entry name" value="AlphaKG_dependent_hydroxylases"/>
</dbReference>
<protein>
    <submittedName>
        <fullName evidence="4">Mitochondrial protein</fullName>
    </submittedName>
</protein>
<organism evidence="4 5">
    <name type="scientific">Apiospora marii</name>
    <dbReference type="NCBI Taxonomy" id="335849"/>
    <lineage>
        <taxon>Eukaryota</taxon>
        <taxon>Fungi</taxon>
        <taxon>Dikarya</taxon>
        <taxon>Ascomycota</taxon>
        <taxon>Pezizomycotina</taxon>
        <taxon>Sordariomycetes</taxon>
        <taxon>Xylariomycetidae</taxon>
        <taxon>Amphisphaeriales</taxon>
        <taxon>Apiosporaceae</taxon>
        <taxon>Apiospora</taxon>
    </lineage>
</organism>
<proteinExistence type="predicted"/>
<dbReference type="PANTHER" id="PTHR10696:SF56">
    <property type="entry name" value="TAUD_TFDA-LIKE DOMAIN-CONTAINING PROTEIN"/>
    <property type="match status" value="1"/>
</dbReference>
<comment type="caution">
    <text evidence="4">The sequence shown here is derived from an EMBL/GenBank/DDBJ whole genome shotgun (WGS) entry which is preliminary data.</text>
</comment>
<dbReference type="PANTHER" id="PTHR10696">
    <property type="entry name" value="GAMMA-BUTYROBETAINE HYDROXYLASE-RELATED"/>
    <property type="match status" value="1"/>
</dbReference>
<keyword evidence="2" id="KW-0045">Antibiotic biosynthesis</keyword>